<dbReference type="EMBL" id="WIJP01000008">
    <property type="protein sequence ID" value="MQQ29947.1"/>
    <property type="molecule type" value="Genomic_DNA"/>
</dbReference>
<dbReference type="AlphaFoldDB" id="A0A6I1TVP5"/>
<gene>
    <name evidence="1" type="ORF">GEZ84_06105</name>
</gene>
<accession>A0A6I1TVP5</accession>
<dbReference type="Proteomes" id="UP000438885">
    <property type="component" value="Unassembled WGS sequence"/>
</dbReference>
<comment type="caution">
    <text evidence="1">The sequence shown here is derived from an EMBL/GenBank/DDBJ whole genome shotgun (WGS) entry which is preliminary data.</text>
</comment>
<reference evidence="1 2" key="1">
    <citation type="submission" date="2019-10" db="EMBL/GenBank/DDBJ databases">
        <title>Streptococcus mitis of the oral and urogenital tracts.</title>
        <authorList>
            <person name="Price T."/>
            <person name="Mores C.R."/>
            <person name="Putonti C."/>
            <person name="Wolfe A.J."/>
        </authorList>
    </citation>
    <scope>NUCLEOTIDE SEQUENCE [LARGE SCALE GENOMIC DNA]</scope>
    <source>
        <strain evidence="1 2">SM10</strain>
    </source>
</reference>
<name>A0A6I1TVP5_STRMT</name>
<sequence length="66" mass="7761">MVLISLLSWRAIQNCSTNEESTILDYSIVKEQIKNLLIFILYEIEEIIFQSEFYQENLSIPIGSLY</sequence>
<protein>
    <submittedName>
        <fullName evidence="1">Uncharacterized protein</fullName>
    </submittedName>
</protein>
<evidence type="ECO:0000313" key="2">
    <source>
        <dbReference type="Proteomes" id="UP000438885"/>
    </source>
</evidence>
<proteinExistence type="predicted"/>
<evidence type="ECO:0000313" key="1">
    <source>
        <dbReference type="EMBL" id="MQQ29947.1"/>
    </source>
</evidence>
<organism evidence="1 2">
    <name type="scientific">Streptococcus mitis</name>
    <dbReference type="NCBI Taxonomy" id="28037"/>
    <lineage>
        <taxon>Bacteria</taxon>
        <taxon>Bacillati</taxon>
        <taxon>Bacillota</taxon>
        <taxon>Bacilli</taxon>
        <taxon>Lactobacillales</taxon>
        <taxon>Streptococcaceae</taxon>
        <taxon>Streptococcus</taxon>
        <taxon>Streptococcus mitis group</taxon>
    </lineage>
</organism>